<evidence type="ECO:0008006" key="3">
    <source>
        <dbReference type="Google" id="ProtNLM"/>
    </source>
</evidence>
<gene>
    <name evidence="1" type="ORF">FAM09_29600</name>
</gene>
<proteinExistence type="predicted"/>
<dbReference type="EMBL" id="STFF01000015">
    <property type="protein sequence ID" value="THU30757.1"/>
    <property type="molecule type" value="Genomic_DNA"/>
</dbReference>
<dbReference type="Gene3D" id="2.60.40.10">
    <property type="entry name" value="Immunoglobulins"/>
    <property type="match status" value="1"/>
</dbReference>
<dbReference type="AlphaFoldDB" id="A0A4S8H813"/>
<comment type="caution">
    <text evidence="1">The sequence shown here is derived from an EMBL/GenBank/DDBJ whole genome shotgun (WGS) entry which is preliminary data.</text>
</comment>
<name>A0A4S8H813_9BACT</name>
<dbReference type="InterPro" id="IPR013783">
    <property type="entry name" value="Ig-like_fold"/>
</dbReference>
<evidence type="ECO:0000313" key="2">
    <source>
        <dbReference type="Proteomes" id="UP000306918"/>
    </source>
</evidence>
<keyword evidence="2" id="KW-1185">Reference proteome</keyword>
<dbReference type="RefSeq" id="WP_136580789.1">
    <property type="nucleotide sequence ID" value="NZ_STFF01000015.1"/>
</dbReference>
<dbReference type="Proteomes" id="UP000306918">
    <property type="component" value="Unassembled WGS sequence"/>
</dbReference>
<accession>A0A4S8H813</accession>
<sequence>MKMKYISVLIFILPVLLQAQVTINIVQPPAGMIKKDQLWNLVLTNNTNTTFDVTVLLNLKDAVTGQSVLSAGTRAMQLTKGVKVLALQDIQPVQYNYGATAIGNFLPLGSYIACYTVNRYGHELMEAIATECVRINITPLSPPLLNMPANRSVLQTPVPQFSWIPPAPMDMFDNLSYDVSVAEVLEGQSATEAVMYNTPVYVSSNVKAPYQNYPSTYSGLHPGKTYAWQVTARNGDNYVAATETWTFTIAGDSTKTIPSSTSYIAIGKNPNEQGFHYISGNELRIKYYSFDKTHESVVRFYNADKKLIQEVKQSIIYGDNYLRFKLNHRYHNRKVYFIEITDLQKNIHTASFSIK</sequence>
<dbReference type="OrthoDB" id="9809727at2"/>
<organism evidence="1 2">
    <name type="scientific">Niastella caeni</name>
    <dbReference type="NCBI Taxonomy" id="2569763"/>
    <lineage>
        <taxon>Bacteria</taxon>
        <taxon>Pseudomonadati</taxon>
        <taxon>Bacteroidota</taxon>
        <taxon>Chitinophagia</taxon>
        <taxon>Chitinophagales</taxon>
        <taxon>Chitinophagaceae</taxon>
        <taxon>Niastella</taxon>
    </lineage>
</organism>
<reference evidence="1 2" key="1">
    <citation type="submission" date="2019-04" db="EMBL/GenBank/DDBJ databases">
        <title>Niastella caeni sp. nov., isolated from activated sludge.</title>
        <authorList>
            <person name="Sheng M."/>
        </authorList>
    </citation>
    <scope>NUCLEOTIDE SEQUENCE [LARGE SCALE GENOMIC DNA]</scope>
    <source>
        <strain evidence="1 2">HX-2-15</strain>
    </source>
</reference>
<evidence type="ECO:0000313" key="1">
    <source>
        <dbReference type="EMBL" id="THU30757.1"/>
    </source>
</evidence>
<protein>
    <recommendedName>
        <fullName evidence="3">Fibronectin type-III domain-containing protein</fullName>
    </recommendedName>
</protein>